<dbReference type="Pfam" id="PF00149">
    <property type="entry name" value="Metallophos"/>
    <property type="match status" value="1"/>
</dbReference>
<dbReference type="InterPro" id="IPR018391">
    <property type="entry name" value="PQQ_b-propeller_rpt"/>
</dbReference>
<dbReference type="Gene3D" id="3.60.21.10">
    <property type="match status" value="1"/>
</dbReference>
<dbReference type="EMBL" id="RAPN01000001">
    <property type="protein sequence ID" value="RKD92200.1"/>
    <property type="molecule type" value="Genomic_DNA"/>
</dbReference>
<accession>A0A419W9Q8</accession>
<evidence type="ECO:0000313" key="3">
    <source>
        <dbReference type="EMBL" id="RKD92200.1"/>
    </source>
</evidence>
<dbReference type="Pfam" id="PF13360">
    <property type="entry name" value="PQQ_2"/>
    <property type="match status" value="2"/>
</dbReference>
<dbReference type="PANTHER" id="PTHR34512">
    <property type="entry name" value="CELL SURFACE PROTEIN"/>
    <property type="match status" value="1"/>
</dbReference>
<feature type="domain" description="Pyrrolo-quinoline quinone repeat" evidence="2">
    <location>
        <begin position="421"/>
        <end position="495"/>
    </location>
</feature>
<keyword evidence="4" id="KW-1185">Reference proteome</keyword>
<dbReference type="InterPro" id="IPR015943">
    <property type="entry name" value="WD40/YVTN_repeat-like_dom_sf"/>
</dbReference>
<dbReference type="SUPFAM" id="SSF50998">
    <property type="entry name" value="Quinoprotein alcohol dehydrogenase-like"/>
    <property type="match status" value="2"/>
</dbReference>
<dbReference type="SUPFAM" id="SSF56300">
    <property type="entry name" value="Metallo-dependent phosphatases"/>
    <property type="match status" value="1"/>
</dbReference>
<dbReference type="SMART" id="SM00564">
    <property type="entry name" value="PQQ"/>
    <property type="match status" value="6"/>
</dbReference>
<dbReference type="Proteomes" id="UP000283387">
    <property type="component" value="Unassembled WGS sequence"/>
</dbReference>
<gene>
    <name evidence="3" type="ORF">BC643_2570</name>
</gene>
<reference evidence="3 4" key="1">
    <citation type="submission" date="2018-09" db="EMBL/GenBank/DDBJ databases">
        <title>Genomic Encyclopedia of Archaeal and Bacterial Type Strains, Phase II (KMG-II): from individual species to whole genera.</title>
        <authorList>
            <person name="Goeker M."/>
        </authorList>
    </citation>
    <scope>NUCLEOTIDE SEQUENCE [LARGE SCALE GENOMIC DNA]</scope>
    <source>
        <strain evidence="3 4">DSM 27148</strain>
    </source>
</reference>
<dbReference type="InterPro" id="IPR004843">
    <property type="entry name" value="Calcineurin-like_PHP"/>
</dbReference>
<evidence type="ECO:0000259" key="2">
    <source>
        <dbReference type="Pfam" id="PF13360"/>
    </source>
</evidence>
<dbReference type="OrthoDB" id="9816081at2"/>
<dbReference type="RefSeq" id="WP_120273435.1">
    <property type="nucleotide sequence ID" value="NZ_RAPN01000001.1"/>
</dbReference>
<sequence length="614" mass="67892">MRKIIFLFILAFQIGILSAQTLRFAHVTDTHVGSGTGAEDLENTVKDINGQDDIDFVILSGDITEFGSDEELNTAKAIISKLNKPWYIVPGNHDSKWSESGNNSFVRIFGCEEFSFEAGGYLFIGTASGPNMRMAPGLVPHEQLVYLDSILSHMQDPEQPVIFVNHYPLDNSLSNWYKIIDLLKSRNIQADLLGHGHANKLYDFEGIPGVMGRSNLRARREIGGYNIVTIQQDTMFYAERTPGVKTNDVWCKVPLVNHHFEADTKTYPRPDYSVNEKYPGVSKVWEFQDVSDIGTGLSVVGDIAVYGNVAGAIVALDTNTGKTVWQFQTGGKVYSTPAVSENKVVCASTDNNIYCIDLKTGQELWRFETGKSIVASPSADQNSVYIGSSEGIFRSVSLKTGKLNWEFSGVSNFVECKPLVYDGKVYFGSWGNSFYALDTQTGKLMWNREKYTNRMLSPAAVWPVAANGKIFIVAPDQHMTALDAQTGAEVWDSKAYSCRESIGISDDGELVYIKNMHEGNVDAFYTLCDEQKLAWESKAGLGYEIAPSPITESGELVFVPTTEGIVCAIDKTTHQVAWKYKVSNALVNYILPVGNNEVLVSLLDGKIVCLKYVN</sequence>
<protein>
    <submittedName>
        <fullName evidence="3">Outer membrane protein assembly factor BamB</fullName>
    </submittedName>
</protein>
<evidence type="ECO:0000259" key="1">
    <source>
        <dbReference type="Pfam" id="PF00149"/>
    </source>
</evidence>
<feature type="domain" description="Calcineurin-like phosphoesterase" evidence="1">
    <location>
        <begin position="22"/>
        <end position="198"/>
    </location>
</feature>
<dbReference type="InterPro" id="IPR029052">
    <property type="entry name" value="Metallo-depent_PP-like"/>
</dbReference>
<proteinExistence type="predicted"/>
<dbReference type="InterPro" id="IPR002372">
    <property type="entry name" value="PQQ_rpt_dom"/>
</dbReference>
<dbReference type="Gene3D" id="2.130.10.10">
    <property type="entry name" value="YVTN repeat-like/Quinoprotein amine dehydrogenase"/>
    <property type="match status" value="2"/>
</dbReference>
<dbReference type="InterPro" id="IPR011047">
    <property type="entry name" value="Quinoprotein_ADH-like_sf"/>
</dbReference>
<comment type="caution">
    <text evidence="3">The sequence shown here is derived from an EMBL/GenBank/DDBJ whole genome shotgun (WGS) entry which is preliminary data.</text>
</comment>
<organism evidence="3 4">
    <name type="scientific">Mangrovibacterium diazotrophicum</name>
    <dbReference type="NCBI Taxonomy" id="1261403"/>
    <lineage>
        <taxon>Bacteria</taxon>
        <taxon>Pseudomonadati</taxon>
        <taxon>Bacteroidota</taxon>
        <taxon>Bacteroidia</taxon>
        <taxon>Marinilabiliales</taxon>
        <taxon>Prolixibacteraceae</taxon>
        <taxon>Mangrovibacterium</taxon>
    </lineage>
</organism>
<feature type="domain" description="Pyrrolo-quinoline quinone repeat" evidence="2">
    <location>
        <begin position="283"/>
        <end position="406"/>
    </location>
</feature>
<dbReference type="GO" id="GO:0016787">
    <property type="term" value="F:hydrolase activity"/>
    <property type="evidence" value="ECO:0007669"/>
    <property type="project" value="InterPro"/>
</dbReference>
<name>A0A419W9Q8_9BACT</name>
<dbReference type="AlphaFoldDB" id="A0A419W9Q8"/>
<dbReference type="PANTHER" id="PTHR34512:SF30">
    <property type="entry name" value="OUTER MEMBRANE PROTEIN ASSEMBLY FACTOR BAMB"/>
    <property type="match status" value="1"/>
</dbReference>
<evidence type="ECO:0000313" key="4">
    <source>
        <dbReference type="Proteomes" id="UP000283387"/>
    </source>
</evidence>